<feature type="signal peptide" evidence="1">
    <location>
        <begin position="1"/>
        <end position="34"/>
    </location>
</feature>
<name>A0A7W7N4Y5_9CAUL</name>
<accession>A0A7W7N4Y5</accession>
<proteinExistence type="predicted"/>
<evidence type="ECO:0000256" key="1">
    <source>
        <dbReference type="SAM" id="SignalP"/>
    </source>
</evidence>
<keyword evidence="3" id="KW-1185">Reference proteome</keyword>
<dbReference type="AlphaFoldDB" id="A0A7W7N4Y5"/>
<comment type="caution">
    <text evidence="2">The sequence shown here is derived from an EMBL/GenBank/DDBJ whole genome shotgun (WGS) entry which is preliminary data.</text>
</comment>
<gene>
    <name evidence="2" type="ORF">HNP32_002583</name>
</gene>
<sequence>MFLTTSEGKRATVRSMAQAAGLMALVLAATTVTAASAETVSDSGSASSLDVIVKGKITASCRLSGGGDIDFGELTGGQQVEADFGLACNVPFDISFQSQGGGLAHVNKPRGEGPFAGRLGYTLNVAIPTINPIPAVLSGTFASENLVAKKTLSSGEGIAQGGGRIRILTNRPTEAGLLAGEYSEVLNITLAPRV</sequence>
<dbReference type="EMBL" id="JACHKY010000004">
    <property type="protein sequence ID" value="MBB4798829.1"/>
    <property type="molecule type" value="Genomic_DNA"/>
</dbReference>
<reference evidence="2 3" key="1">
    <citation type="submission" date="2020-08" db="EMBL/GenBank/DDBJ databases">
        <title>Functional genomics of gut bacteria from endangered species of beetles.</title>
        <authorList>
            <person name="Carlos-Shanley C."/>
        </authorList>
    </citation>
    <scope>NUCLEOTIDE SEQUENCE [LARGE SCALE GENOMIC DNA]</scope>
    <source>
        <strain evidence="2 3">S00123</strain>
    </source>
</reference>
<dbReference type="RefSeq" id="WP_184270982.1">
    <property type="nucleotide sequence ID" value="NZ_JACHKY010000004.1"/>
</dbReference>
<dbReference type="Proteomes" id="UP000539957">
    <property type="component" value="Unassembled WGS sequence"/>
</dbReference>
<organism evidence="2 3">
    <name type="scientific">Brevundimonas bullata</name>
    <dbReference type="NCBI Taxonomy" id="13160"/>
    <lineage>
        <taxon>Bacteria</taxon>
        <taxon>Pseudomonadati</taxon>
        <taxon>Pseudomonadota</taxon>
        <taxon>Alphaproteobacteria</taxon>
        <taxon>Caulobacterales</taxon>
        <taxon>Caulobacteraceae</taxon>
        <taxon>Brevundimonas</taxon>
    </lineage>
</organism>
<keyword evidence="1" id="KW-0732">Signal</keyword>
<protein>
    <submittedName>
        <fullName evidence="2">ApbE superfamily uncharacterized protein (UPF0280 family)</fullName>
    </submittedName>
</protein>
<feature type="chain" id="PRO_5031400663" evidence="1">
    <location>
        <begin position="35"/>
        <end position="194"/>
    </location>
</feature>
<evidence type="ECO:0000313" key="2">
    <source>
        <dbReference type="EMBL" id="MBB4798829.1"/>
    </source>
</evidence>
<evidence type="ECO:0000313" key="3">
    <source>
        <dbReference type="Proteomes" id="UP000539957"/>
    </source>
</evidence>